<keyword evidence="1" id="KW-0472">Membrane</keyword>
<proteinExistence type="predicted"/>
<keyword evidence="1" id="KW-1133">Transmembrane helix</keyword>
<keyword evidence="1" id="KW-0812">Transmembrane</keyword>
<organism evidence="3 4">
    <name type="scientific">Phytohabitans aurantiacus</name>
    <dbReference type="NCBI Taxonomy" id="3016789"/>
    <lineage>
        <taxon>Bacteria</taxon>
        <taxon>Bacillati</taxon>
        <taxon>Actinomycetota</taxon>
        <taxon>Actinomycetes</taxon>
        <taxon>Micromonosporales</taxon>
        <taxon>Micromonosporaceae</taxon>
    </lineage>
</organism>
<feature type="transmembrane region" description="Helical" evidence="1">
    <location>
        <begin position="107"/>
        <end position="132"/>
    </location>
</feature>
<evidence type="ECO:0000313" key="4">
    <source>
        <dbReference type="Proteomes" id="UP001144280"/>
    </source>
</evidence>
<comment type="caution">
    <text evidence="3">The sequence shown here is derived from an EMBL/GenBank/DDBJ whole genome shotgun (WGS) entry which is preliminary data.</text>
</comment>
<evidence type="ECO:0000259" key="2">
    <source>
        <dbReference type="Pfam" id="PF11181"/>
    </source>
</evidence>
<dbReference type="Proteomes" id="UP001144280">
    <property type="component" value="Unassembled WGS sequence"/>
</dbReference>
<evidence type="ECO:0000313" key="3">
    <source>
        <dbReference type="EMBL" id="GLH97586.1"/>
    </source>
</evidence>
<keyword evidence="4" id="KW-1185">Reference proteome</keyword>
<name>A0ABQ5QSK6_9ACTN</name>
<accession>A0ABQ5QSK6</accession>
<dbReference type="EMBL" id="BSDI01000011">
    <property type="protein sequence ID" value="GLH97586.1"/>
    <property type="molecule type" value="Genomic_DNA"/>
</dbReference>
<feature type="domain" description="General stress protein 17M-like" evidence="2">
    <location>
        <begin position="31"/>
        <end position="118"/>
    </location>
</feature>
<protein>
    <recommendedName>
        <fullName evidence="2">General stress protein 17M-like domain-containing protein</fullName>
    </recommendedName>
</protein>
<sequence>MTTGQIPPSPSGFPATPDKAVPADAIRPTVSVATYSDYPSAQRAVDYLSDNEFPVENTAIVGTDLRLVENVLGRLTIWRAALAGAASGAWFGLFIGLLFGIFSTSSWVGVILAGLLIGAFWGAVFGGVAHALTGGRRDFTSTSSLQASQYAIMVDAEHSEQARQLLTRMTWQAANP</sequence>
<evidence type="ECO:0000256" key="1">
    <source>
        <dbReference type="SAM" id="Phobius"/>
    </source>
</evidence>
<reference evidence="3" key="1">
    <citation type="submission" date="2022-12" db="EMBL/GenBank/DDBJ databases">
        <title>New Phytohabitans aurantiacus sp. RD004123 nov., an actinomycete isolated from soil.</title>
        <authorList>
            <person name="Triningsih D.W."/>
            <person name="Harunari E."/>
            <person name="Igarashi Y."/>
        </authorList>
    </citation>
    <scope>NUCLEOTIDE SEQUENCE</scope>
    <source>
        <strain evidence="3">RD004123</strain>
    </source>
</reference>
<gene>
    <name evidence="3" type="ORF">Pa4123_28610</name>
</gene>
<dbReference type="InterPro" id="IPR025889">
    <property type="entry name" value="GSP17M-like_dom"/>
</dbReference>
<feature type="transmembrane region" description="Helical" evidence="1">
    <location>
        <begin position="80"/>
        <end position="101"/>
    </location>
</feature>
<dbReference type="Pfam" id="PF11181">
    <property type="entry name" value="YflT"/>
    <property type="match status" value="1"/>
</dbReference>